<proteinExistence type="inferred from homology"/>
<dbReference type="Pfam" id="PF00400">
    <property type="entry name" value="WD40"/>
    <property type="match status" value="1"/>
</dbReference>
<evidence type="ECO:0000256" key="6">
    <source>
        <dbReference type="PROSITE-ProRule" id="PRU00221"/>
    </source>
</evidence>
<keyword evidence="9" id="KW-1185">Reference proteome</keyword>
<dbReference type="Pfam" id="PF05198">
    <property type="entry name" value="IF3_N"/>
    <property type="match status" value="1"/>
</dbReference>
<gene>
    <name evidence="8" type="ORF">BB560_005891</name>
</gene>
<dbReference type="Proteomes" id="UP000245609">
    <property type="component" value="Unassembled WGS sequence"/>
</dbReference>
<evidence type="ECO:0000313" key="9">
    <source>
        <dbReference type="Proteomes" id="UP000245609"/>
    </source>
</evidence>
<name>A0A2T9YRT9_9FUNG</name>
<dbReference type="SUPFAM" id="SSF50978">
    <property type="entry name" value="WD40 repeat-like"/>
    <property type="match status" value="1"/>
</dbReference>
<evidence type="ECO:0000259" key="7">
    <source>
        <dbReference type="Pfam" id="PF05198"/>
    </source>
</evidence>
<evidence type="ECO:0000256" key="2">
    <source>
        <dbReference type="ARBA" id="ARBA00022574"/>
    </source>
</evidence>
<evidence type="ECO:0000256" key="4">
    <source>
        <dbReference type="ARBA" id="ARBA00023015"/>
    </source>
</evidence>
<feature type="repeat" description="WD" evidence="6">
    <location>
        <begin position="208"/>
        <end position="230"/>
    </location>
</feature>
<comment type="caution">
    <text evidence="8">The sequence shown here is derived from an EMBL/GenBank/DDBJ whole genome shotgun (WGS) entry which is preliminary data.</text>
</comment>
<dbReference type="InterPro" id="IPR015943">
    <property type="entry name" value="WD40/YVTN_repeat-like_dom_sf"/>
</dbReference>
<evidence type="ECO:0000313" key="8">
    <source>
        <dbReference type="EMBL" id="PVU95068.1"/>
    </source>
</evidence>
<dbReference type="InterPro" id="IPR001680">
    <property type="entry name" value="WD40_rpt"/>
</dbReference>
<sequence>MDSFTSTTENSTDQNEQQISELTLPEIFDNLYLRRILRENHNSEILNIELNIQDACSTFRQDANNIDQADEQTNSNSGGNPIEGSYTPKIDCSNILLSVSKNQAYIMSNYQAKESTVLTSGCWVATKDFDSIFVLGDTSGTVRVISVSQSREIAVYPMHSHPIAQIVRHPNIPYLALSISSDETIKLFDIIKGECLLEIHFNANTGGFSKDGKYFAAGSSTGELRIWDLSELDLNLDGTQNKDCQILKTEDSKLITASKKFHFEKIDCVRVLKNIIVAKNINGKLFIYNSKTLNLENSFHIPDDGNNTCKFDTSNDENYICVGNSNGIVYIYDLINLKLVKRLVHKRSIRPITCCVFTKNNRSIIYSTDSSFLWRYDYIDEKTVKAYTGDDKEPTKIEMQAANIKFFLNRLRFSPIVTKFSIANALHEGACLKKVGILKIGAIGFQQRFYNEDRALYDENGELLHKSISLINEEGKVVGKMETKAVLDGMDLKTHVLKLVDGTKELPVYKIYNRQYLFEREKLSKKLRMENRLKGVNTGIVKKKTIKMGTSIGKGDLEIKLRKIREILSSGHQVEIVISSRQNGEINHSTLMNEIIESCKDVSTVLSPPTIDRRNCMACLKGKSIL</sequence>
<reference evidence="8 9" key="1">
    <citation type="journal article" date="2018" name="MBio">
        <title>Comparative Genomics Reveals the Core Gene Toolbox for the Fungus-Insect Symbiosis.</title>
        <authorList>
            <person name="Wang Y."/>
            <person name="Stata M."/>
            <person name="Wang W."/>
            <person name="Stajich J.E."/>
            <person name="White M.M."/>
            <person name="Moncalvo J.M."/>
        </authorList>
    </citation>
    <scope>NUCLEOTIDE SEQUENCE [LARGE SCALE GENOMIC DNA]</scope>
    <source>
        <strain evidence="8 9">SC-DP-2</strain>
    </source>
</reference>
<accession>A0A2T9YRT9</accession>
<dbReference type="InterPro" id="IPR051243">
    <property type="entry name" value="PcG_WD-repeat"/>
</dbReference>
<dbReference type="SMART" id="SM00320">
    <property type="entry name" value="WD40"/>
    <property type="match status" value="4"/>
</dbReference>
<dbReference type="SUPFAM" id="SSF55200">
    <property type="entry name" value="Translation initiation factor IF3, C-terminal domain"/>
    <property type="match status" value="1"/>
</dbReference>
<organism evidence="8 9">
    <name type="scientific">Smittium megazygosporum</name>
    <dbReference type="NCBI Taxonomy" id="133381"/>
    <lineage>
        <taxon>Eukaryota</taxon>
        <taxon>Fungi</taxon>
        <taxon>Fungi incertae sedis</taxon>
        <taxon>Zoopagomycota</taxon>
        <taxon>Kickxellomycotina</taxon>
        <taxon>Harpellomycetes</taxon>
        <taxon>Harpellales</taxon>
        <taxon>Legeriomycetaceae</taxon>
        <taxon>Smittium</taxon>
    </lineage>
</organism>
<evidence type="ECO:0000256" key="5">
    <source>
        <dbReference type="ARBA" id="ARBA00023163"/>
    </source>
</evidence>
<keyword evidence="2 6" id="KW-0853">WD repeat</keyword>
<dbReference type="OrthoDB" id="7318948at2759"/>
<dbReference type="PROSITE" id="PS50082">
    <property type="entry name" value="WD_REPEATS_2"/>
    <property type="match status" value="1"/>
</dbReference>
<keyword evidence="4" id="KW-0805">Transcription regulation</keyword>
<dbReference type="STRING" id="133381.A0A2T9YRT9"/>
<dbReference type="InterPro" id="IPR036322">
    <property type="entry name" value="WD40_repeat_dom_sf"/>
</dbReference>
<dbReference type="PANTHER" id="PTHR10253">
    <property type="entry name" value="POLYCOMB PROTEIN"/>
    <property type="match status" value="1"/>
</dbReference>
<dbReference type="AlphaFoldDB" id="A0A2T9YRT9"/>
<dbReference type="InterPro" id="IPR019814">
    <property type="entry name" value="Translation_initiation_fac_3_N"/>
</dbReference>
<keyword evidence="5" id="KW-0804">Transcription</keyword>
<comment type="similarity">
    <text evidence="1">Belongs to the WD repeat ESC family.</text>
</comment>
<dbReference type="InterPro" id="IPR036788">
    <property type="entry name" value="T_IF-3_C_sf"/>
</dbReference>
<protein>
    <recommendedName>
        <fullName evidence="7">Translation initiation factor 3 N-terminal domain-containing protein</fullName>
    </recommendedName>
</protein>
<dbReference type="Gene3D" id="3.30.110.10">
    <property type="entry name" value="Translation initiation factor 3 (IF-3), C-terminal domain"/>
    <property type="match status" value="1"/>
</dbReference>
<dbReference type="GO" id="GO:0006413">
    <property type="term" value="P:translational initiation"/>
    <property type="evidence" value="ECO:0007669"/>
    <property type="project" value="InterPro"/>
</dbReference>
<keyword evidence="3" id="KW-0677">Repeat</keyword>
<feature type="domain" description="Translation initiation factor 3 N-terminal" evidence="7">
    <location>
        <begin position="460"/>
        <end position="525"/>
    </location>
</feature>
<evidence type="ECO:0000256" key="3">
    <source>
        <dbReference type="ARBA" id="ARBA00022737"/>
    </source>
</evidence>
<dbReference type="EMBL" id="MBFS01002586">
    <property type="protein sequence ID" value="PVU95068.1"/>
    <property type="molecule type" value="Genomic_DNA"/>
</dbReference>
<evidence type="ECO:0000256" key="1">
    <source>
        <dbReference type="ARBA" id="ARBA00008075"/>
    </source>
</evidence>
<dbReference type="Gene3D" id="2.130.10.10">
    <property type="entry name" value="YVTN repeat-like/Quinoprotein amine dehydrogenase"/>
    <property type="match status" value="1"/>
</dbReference>